<evidence type="ECO:0000313" key="8">
    <source>
        <dbReference type="Proteomes" id="UP000274920"/>
    </source>
</evidence>
<reference evidence="7" key="1">
    <citation type="submission" date="2018-10" db="EMBL/GenBank/DDBJ databases">
        <title>Schaedlerella arabinophila gen. nov. sp. nov., isolated from the mouse intestinal tract and comparative analysis with the genome of the closely related altered Schaedler flora strain ASF502.</title>
        <authorList>
            <person name="Miyake S."/>
            <person name="Soh M."/>
            <person name="Seedorf H."/>
        </authorList>
    </citation>
    <scope>NUCLEOTIDE SEQUENCE [LARGE SCALE GENOMIC DNA]</scope>
    <source>
        <strain evidence="7">DSM 106076</strain>
    </source>
</reference>
<dbReference type="Gene3D" id="3.40.50.2300">
    <property type="match status" value="2"/>
</dbReference>
<feature type="domain" description="HTH cro/C1-type" evidence="6">
    <location>
        <begin position="3"/>
        <end position="50"/>
    </location>
</feature>
<feature type="domain" description="HTH lacI-type" evidence="5">
    <location>
        <begin position="2"/>
        <end position="56"/>
    </location>
</feature>
<dbReference type="PROSITE" id="PS00356">
    <property type="entry name" value="HTH_LACI_1"/>
    <property type="match status" value="1"/>
</dbReference>
<dbReference type="PANTHER" id="PTHR30146:SF95">
    <property type="entry name" value="RIBOSE OPERON REPRESSOR"/>
    <property type="match status" value="1"/>
</dbReference>
<dbReference type="RefSeq" id="WP_125129122.1">
    <property type="nucleotide sequence ID" value="NZ_RHJS01000002.1"/>
</dbReference>
<accession>A0A426DMD8</accession>
<dbReference type="CDD" id="cd01392">
    <property type="entry name" value="HTH_LacI"/>
    <property type="match status" value="1"/>
</dbReference>
<evidence type="ECO:0000313" key="7">
    <source>
        <dbReference type="EMBL" id="RRK33942.1"/>
    </source>
</evidence>
<dbReference type="EMBL" id="RHJS01000002">
    <property type="protein sequence ID" value="RRK33942.1"/>
    <property type="molecule type" value="Genomic_DNA"/>
</dbReference>
<dbReference type="GO" id="GO:0000976">
    <property type="term" value="F:transcription cis-regulatory region binding"/>
    <property type="evidence" value="ECO:0007669"/>
    <property type="project" value="TreeGrafter"/>
</dbReference>
<dbReference type="CDD" id="cd06291">
    <property type="entry name" value="PBP1_Qymf-like"/>
    <property type="match status" value="1"/>
</dbReference>
<dbReference type="PROSITE" id="PS50943">
    <property type="entry name" value="HTH_CROC1"/>
    <property type="match status" value="1"/>
</dbReference>
<evidence type="ECO:0000256" key="2">
    <source>
        <dbReference type="ARBA" id="ARBA00023015"/>
    </source>
</evidence>
<evidence type="ECO:0000256" key="4">
    <source>
        <dbReference type="ARBA" id="ARBA00023163"/>
    </source>
</evidence>
<proteinExistence type="predicted"/>
<dbReference type="InterPro" id="IPR001387">
    <property type="entry name" value="Cro/C1-type_HTH"/>
</dbReference>
<dbReference type="SUPFAM" id="SSF47413">
    <property type="entry name" value="lambda repressor-like DNA-binding domains"/>
    <property type="match status" value="1"/>
</dbReference>
<dbReference type="SUPFAM" id="SSF53822">
    <property type="entry name" value="Periplasmic binding protein-like I"/>
    <property type="match status" value="1"/>
</dbReference>
<comment type="caution">
    <text evidence="7">The sequence shown here is derived from an EMBL/GenBank/DDBJ whole genome shotgun (WGS) entry which is preliminary data.</text>
</comment>
<dbReference type="GO" id="GO:0003700">
    <property type="term" value="F:DNA-binding transcription factor activity"/>
    <property type="evidence" value="ECO:0007669"/>
    <property type="project" value="TreeGrafter"/>
</dbReference>
<gene>
    <name evidence="7" type="ORF">EBB54_23205</name>
</gene>
<dbReference type="Pfam" id="PF13377">
    <property type="entry name" value="Peripla_BP_3"/>
    <property type="match status" value="1"/>
</dbReference>
<keyword evidence="2" id="KW-0805">Transcription regulation</keyword>
<dbReference type="PANTHER" id="PTHR30146">
    <property type="entry name" value="LACI-RELATED TRANSCRIPTIONAL REPRESSOR"/>
    <property type="match status" value="1"/>
</dbReference>
<evidence type="ECO:0000259" key="6">
    <source>
        <dbReference type="PROSITE" id="PS50943"/>
    </source>
</evidence>
<evidence type="ECO:0000256" key="3">
    <source>
        <dbReference type="ARBA" id="ARBA00023125"/>
    </source>
</evidence>
<dbReference type="Gene3D" id="1.10.260.40">
    <property type="entry name" value="lambda repressor-like DNA-binding domains"/>
    <property type="match status" value="1"/>
</dbReference>
<name>A0A426DMD8_9FIRM</name>
<sequence length="325" mass="36264">MASIREVAQEAGVGVGTVSRALNGSGYVSPETRKKIEKAAKKLNYTPNELARNLYHNKTGIVGVIVPDLEHPFFSSLVKHIEMELYEQGYKTMICNTVGISRREQEYLDMLERNIVDGIITASHGLEVEEYQKQTKPIVSIDRDLGSRIPLIGCDHAKGGKLAAELMLEARRRKVFLVSGISPNVMANDRYRTFRQILEENGVVAVLQEEMGWNIFSWEAHYKMAEEIFRLHPDVDGIFGSDLAALACLNVAQRKGIRVPEDLSIIGFDAMAPSGMVYPQLTAIRQNVELLAEISVNALLDMVEQRKNVPSRLILDVEIQRGGTV</sequence>
<protein>
    <submittedName>
        <fullName evidence="7">LacI family transcriptional regulator</fullName>
    </submittedName>
</protein>
<keyword evidence="1" id="KW-0678">Repressor</keyword>
<dbReference type="Pfam" id="PF00356">
    <property type="entry name" value="LacI"/>
    <property type="match status" value="1"/>
</dbReference>
<organism evidence="7 8">
    <name type="scientific">Schaedlerella arabinosiphila</name>
    <dbReference type="NCBI Taxonomy" id="2044587"/>
    <lineage>
        <taxon>Bacteria</taxon>
        <taxon>Bacillati</taxon>
        <taxon>Bacillota</taxon>
        <taxon>Clostridia</taxon>
        <taxon>Lachnospirales</taxon>
        <taxon>Lachnospiraceae</taxon>
        <taxon>Schaedlerella</taxon>
    </lineage>
</organism>
<dbReference type="PROSITE" id="PS50932">
    <property type="entry name" value="HTH_LACI_2"/>
    <property type="match status" value="1"/>
</dbReference>
<keyword evidence="3" id="KW-0238">DNA-binding</keyword>
<dbReference type="InterPro" id="IPR028082">
    <property type="entry name" value="Peripla_BP_I"/>
</dbReference>
<dbReference type="AlphaFoldDB" id="A0A426DMD8"/>
<dbReference type="InterPro" id="IPR000843">
    <property type="entry name" value="HTH_LacI"/>
</dbReference>
<keyword evidence="8" id="KW-1185">Reference proteome</keyword>
<evidence type="ECO:0000259" key="5">
    <source>
        <dbReference type="PROSITE" id="PS50932"/>
    </source>
</evidence>
<dbReference type="SMART" id="SM00354">
    <property type="entry name" value="HTH_LACI"/>
    <property type="match status" value="1"/>
</dbReference>
<dbReference type="InterPro" id="IPR046335">
    <property type="entry name" value="LacI/GalR-like_sensor"/>
</dbReference>
<dbReference type="Proteomes" id="UP000274920">
    <property type="component" value="Unassembled WGS sequence"/>
</dbReference>
<evidence type="ECO:0000256" key="1">
    <source>
        <dbReference type="ARBA" id="ARBA00022491"/>
    </source>
</evidence>
<keyword evidence="4" id="KW-0804">Transcription</keyword>
<dbReference type="InterPro" id="IPR010982">
    <property type="entry name" value="Lambda_DNA-bd_dom_sf"/>
</dbReference>